<dbReference type="InterPro" id="IPR000801">
    <property type="entry name" value="Esterase-like"/>
</dbReference>
<dbReference type="InterPro" id="IPR050955">
    <property type="entry name" value="Plant_Biomass_Hydrol_Est"/>
</dbReference>
<feature type="chain" id="PRO_5047390258" evidence="2">
    <location>
        <begin position="22"/>
        <end position="255"/>
    </location>
</feature>
<dbReference type="SUPFAM" id="SSF53474">
    <property type="entry name" value="alpha/beta-Hydrolases"/>
    <property type="match status" value="1"/>
</dbReference>
<dbReference type="Gene3D" id="3.40.50.1820">
    <property type="entry name" value="alpha/beta hydrolase"/>
    <property type="match status" value="1"/>
</dbReference>
<keyword evidence="1 2" id="KW-0732">Signal</keyword>
<sequence length="255" mass="27692">MRILTLLAGLLLSLAATAAHARDTGFLDRQLTVAGVAHRYQVYVPRDAKRGERLPVILALHGAGERGSDGLLQTDVGLGHAVRQHPERWRAIIVFPQAPADRLWQNSTAIALAALDATEREFRTDRARTYLAGLSMGGNGTWKIAYENPGRFAALVVICGFVQPIAIRDYQPIVPANAGDPYAAVARRIAKLPVWIVHGDRDDVVPVADSRAMAAALTAAGARVTYRELKGVNHNAWDPGFGDPALPAWLFAQRR</sequence>
<evidence type="ECO:0000256" key="1">
    <source>
        <dbReference type="ARBA" id="ARBA00022729"/>
    </source>
</evidence>
<dbReference type="InterPro" id="IPR029058">
    <property type="entry name" value="AB_hydrolase_fold"/>
</dbReference>
<proteinExistence type="predicted"/>
<dbReference type="Proteomes" id="UP001055580">
    <property type="component" value="Chromosome"/>
</dbReference>
<keyword evidence="4" id="KW-1185">Reference proteome</keyword>
<gene>
    <name evidence="3" type="ORF">M9980_10745</name>
</gene>
<reference evidence="3" key="1">
    <citation type="submission" date="2022-05" db="EMBL/GenBank/DDBJ databases">
        <title>Sphingomonas sp. strain RMG20 Genome sequencing and assembly.</title>
        <authorList>
            <person name="Kim I."/>
        </authorList>
    </citation>
    <scope>NUCLEOTIDE SEQUENCE</scope>
    <source>
        <strain evidence="3">RMG20</strain>
    </source>
</reference>
<evidence type="ECO:0000313" key="3">
    <source>
        <dbReference type="EMBL" id="URW75035.1"/>
    </source>
</evidence>
<dbReference type="PANTHER" id="PTHR43037">
    <property type="entry name" value="UNNAMED PRODUCT-RELATED"/>
    <property type="match status" value="1"/>
</dbReference>
<keyword evidence="3" id="KW-0378">Hydrolase</keyword>
<evidence type="ECO:0000313" key="4">
    <source>
        <dbReference type="Proteomes" id="UP001055580"/>
    </source>
</evidence>
<feature type="signal peptide" evidence="2">
    <location>
        <begin position="1"/>
        <end position="21"/>
    </location>
</feature>
<dbReference type="PANTHER" id="PTHR43037:SF1">
    <property type="entry name" value="BLL1128 PROTEIN"/>
    <property type="match status" value="1"/>
</dbReference>
<dbReference type="RefSeq" id="WP_250750548.1">
    <property type="nucleotide sequence ID" value="NZ_CP098401.1"/>
</dbReference>
<evidence type="ECO:0000256" key="2">
    <source>
        <dbReference type="SAM" id="SignalP"/>
    </source>
</evidence>
<dbReference type="GO" id="GO:0016787">
    <property type="term" value="F:hydrolase activity"/>
    <property type="evidence" value="ECO:0007669"/>
    <property type="project" value="UniProtKB-KW"/>
</dbReference>
<dbReference type="EMBL" id="CP098401">
    <property type="protein sequence ID" value="URW75035.1"/>
    <property type="molecule type" value="Genomic_DNA"/>
</dbReference>
<protein>
    <submittedName>
        <fullName evidence="3">Alpha/beta hydrolase-fold protein</fullName>
    </submittedName>
</protein>
<organism evidence="3 4">
    <name type="scientific">Sphingomonas donggukensis</name>
    <dbReference type="NCBI Taxonomy" id="2949093"/>
    <lineage>
        <taxon>Bacteria</taxon>
        <taxon>Pseudomonadati</taxon>
        <taxon>Pseudomonadota</taxon>
        <taxon>Alphaproteobacteria</taxon>
        <taxon>Sphingomonadales</taxon>
        <taxon>Sphingomonadaceae</taxon>
        <taxon>Sphingomonas</taxon>
    </lineage>
</organism>
<accession>A0ABY4TRM8</accession>
<dbReference type="Pfam" id="PF00756">
    <property type="entry name" value="Esterase"/>
    <property type="match status" value="1"/>
</dbReference>
<name>A0ABY4TRM8_9SPHN</name>